<dbReference type="EMBL" id="JAAALK010000085">
    <property type="protein sequence ID" value="KAG8083373.1"/>
    <property type="molecule type" value="Genomic_DNA"/>
</dbReference>
<reference evidence="2" key="2">
    <citation type="submission" date="2021-02" db="EMBL/GenBank/DDBJ databases">
        <authorList>
            <person name="Kimball J.A."/>
            <person name="Haas M.W."/>
            <person name="Macchietto M."/>
            <person name="Kono T."/>
            <person name="Duquette J."/>
            <person name="Shao M."/>
        </authorList>
    </citation>
    <scope>NUCLEOTIDE SEQUENCE</scope>
    <source>
        <tissue evidence="2">Fresh leaf tissue</tissue>
    </source>
</reference>
<feature type="coiled-coil region" evidence="1">
    <location>
        <begin position="83"/>
        <end position="113"/>
    </location>
</feature>
<evidence type="ECO:0000256" key="1">
    <source>
        <dbReference type="SAM" id="Coils"/>
    </source>
</evidence>
<comment type="caution">
    <text evidence="2">The sequence shown here is derived from an EMBL/GenBank/DDBJ whole genome shotgun (WGS) entry which is preliminary data.</text>
</comment>
<proteinExistence type="predicted"/>
<evidence type="ECO:0000313" key="3">
    <source>
        <dbReference type="Proteomes" id="UP000729402"/>
    </source>
</evidence>
<dbReference type="Proteomes" id="UP000729402">
    <property type="component" value="Unassembled WGS sequence"/>
</dbReference>
<dbReference type="AlphaFoldDB" id="A0A8J5W648"/>
<protein>
    <submittedName>
        <fullName evidence="2">Uncharacterized protein</fullName>
    </submittedName>
</protein>
<sequence>MGGGTDFRVAVQVDSFWVILDLRHADDEKLRTTTFRCLPVRHEGESFSIFHNTEHEEDTTIIHMARMMESMDDMYTLQECENRKEVEAQGEQLQRLERELQASKRKVAEQQWRILHLEP</sequence>
<keyword evidence="1" id="KW-0175">Coiled coil</keyword>
<gene>
    <name evidence="2" type="ORF">GUJ93_ZPchr0015g6679</name>
</gene>
<accession>A0A8J5W648</accession>
<organism evidence="2 3">
    <name type="scientific">Zizania palustris</name>
    <name type="common">Northern wild rice</name>
    <dbReference type="NCBI Taxonomy" id="103762"/>
    <lineage>
        <taxon>Eukaryota</taxon>
        <taxon>Viridiplantae</taxon>
        <taxon>Streptophyta</taxon>
        <taxon>Embryophyta</taxon>
        <taxon>Tracheophyta</taxon>
        <taxon>Spermatophyta</taxon>
        <taxon>Magnoliopsida</taxon>
        <taxon>Liliopsida</taxon>
        <taxon>Poales</taxon>
        <taxon>Poaceae</taxon>
        <taxon>BOP clade</taxon>
        <taxon>Oryzoideae</taxon>
        <taxon>Oryzeae</taxon>
        <taxon>Zizaniinae</taxon>
        <taxon>Zizania</taxon>
    </lineage>
</organism>
<keyword evidence="3" id="KW-1185">Reference proteome</keyword>
<evidence type="ECO:0000313" key="2">
    <source>
        <dbReference type="EMBL" id="KAG8083373.1"/>
    </source>
</evidence>
<name>A0A8J5W648_ZIZPA</name>
<reference evidence="2" key="1">
    <citation type="journal article" date="2021" name="bioRxiv">
        <title>Whole Genome Assembly and Annotation of Northern Wild Rice, Zizania palustris L., Supports a Whole Genome Duplication in the Zizania Genus.</title>
        <authorList>
            <person name="Haas M."/>
            <person name="Kono T."/>
            <person name="Macchietto M."/>
            <person name="Millas R."/>
            <person name="McGilp L."/>
            <person name="Shao M."/>
            <person name="Duquette J."/>
            <person name="Hirsch C.N."/>
            <person name="Kimball J."/>
        </authorList>
    </citation>
    <scope>NUCLEOTIDE SEQUENCE</scope>
    <source>
        <tissue evidence="2">Fresh leaf tissue</tissue>
    </source>
</reference>